<dbReference type="InterPro" id="IPR036691">
    <property type="entry name" value="Endo/exonu/phosph_ase_sf"/>
</dbReference>
<name>A0A3L0WAX4_ECOLX</name>
<dbReference type="PANTHER" id="PTHR42834:SF1">
    <property type="entry name" value="ENDONUCLEASE_EXONUCLEASE_PHOSPHATASE FAMILY PROTEIN (AFU_ORTHOLOGUE AFUA_3G09210)"/>
    <property type="match status" value="1"/>
</dbReference>
<keyword evidence="2" id="KW-0677">Repeat</keyword>
<accession>A0A3L0WAX4</accession>
<dbReference type="InterPro" id="IPR047971">
    <property type="entry name" value="ExeM-like"/>
</dbReference>
<dbReference type="NCBIfam" id="NF033681">
    <property type="entry name" value="ExeM_NucH_DNase"/>
    <property type="match status" value="1"/>
</dbReference>
<keyword evidence="3" id="KW-0106">Calcium</keyword>
<keyword evidence="6" id="KW-0378">Hydrolase</keyword>
<organism evidence="6">
    <name type="scientific">Escherichia coli</name>
    <dbReference type="NCBI Taxonomy" id="562"/>
    <lineage>
        <taxon>Bacteria</taxon>
        <taxon>Pseudomonadati</taxon>
        <taxon>Pseudomonadota</taxon>
        <taxon>Gammaproteobacteria</taxon>
        <taxon>Enterobacterales</taxon>
        <taxon>Enterobacteriaceae</taxon>
        <taxon>Escherichia</taxon>
    </lineage>
</organism>
<gene>
    <name evidence="6" type="ORF">D9F05_17335</name>
</gene>
<dbReference type="InterPro" id="IPR005135">
    <property type="entry name" value="Endo/exonuclease/phosphatase"/>
</dbReference>
<evidence type="ECO:0000256" key="4">
    <source>
        <dbReference type="SAM" id="SignalP"/>
    </source>
</evidence>
<keyword evidence="1 4" id="KW-0732">Signal</keyword>
<dbReference type="GO" id="GO:0004519">
    <property type="term" value="F:endonuclease activity"/>
    <property type="evidence" value="ECO:0007669"/>
    <property type="project" value="UniProtKB-KW"/>
</dbReference>
<dbReference type="EMBL" id="RNRV01000036">
    <property type="protein sequence ID" value="MHO06105.1"/>
    <property type="molecule type" value="Genomic_DNA"/>
</dbReference>
<comment type="caution">
    <text evidence="6">The sequence shown here is derived from an EMBL/GenBank/DDBJ whole genome shotgun (WGS) entry which is preliminary data.</text>
</comment>
<dbReference type="InterPro" id="IPR038081">
    <property type="entry name" value="CalX-like_sf"/>
</dbReference>
<protein>
    <submittedName>
        <fullName evidence="6">ExeM/NucH family extracellular endonuclease</fullName>
    </submittedName>
</protein>
<dbReference type="Pfam" id="PF03160">
    <property type="entry name" value="Calx-beta"/>
    <property type="match status" value="2"/>
</dbReference>
<dbReference type="Gene3D" id="3.60.10.10">
    <property type="entry name" value="Endonuclease/exonuclease/phosphatase"/>
    <property type="match status" value="1"/>
</dbReference>
<dbReference type="InterPro" id="IPR003644">
    <property type="entry name" value="Calx_beta"/>
</dbReference>
<dbReference type="Pfam" id="PF00932">
    <property type="entry name" value="LTD"/>
    <property type="match status" value="1"/>
</dbReference>
<evidence type="ECO:0000313" key="6">
    <source>
        <dbReference type="EMBL" id="MHO06105.1"/>
    </source>
</evidence>
<dbReference type="SUPFAM" id="SSF141072">
    <property type="entry name" value="CalX-like"/>
    <property type="match status" value="2"/>
</dbReference>
<dbReference type="Pfam" id="PF03372">
    <property type="entry name" value="Exo_endo_phos"/>
    <property type="match status" value="1"/>
</dbReference>
<proteinExistence type="predicted"/>
<sequence>MSGRHSLVALAVGLALSGQVQAQLLISEYLEGSSNNKAVELSNLGATPIDLSQYRLALYANGKPLTDAPTNSLALQGTLAPGASLVLANPSANAEILAKANQTSGNLVFNGDDALVLYRGSEIVDSFGQVGVDPGTAWVSGSVSTLDMTLRRKATVTTGRTDAAGPFNPALEYVAAPKDDASGLGCSGDGPCDGTLPPAFVCPVDQLIPVPAIQGTGSSSPLVPAGKFESEQAHATRGVVTQVVSGLYKGFFIQDPQGDGDPASSDGLFVYSTQANSAIVPGAEVCVSGKVKEYFNQTQINADQLVVTQPMVALPPAVDLVPVAGETLNQLLERHEGMQVRLVPESSLVVTRNFSFDYDGKRNNLVLSYGAPLIKSTQKFAALSEEASQWALRNQQNQLVVETDAKAPDGVLPWYPAFNAEDGYLRIGDKLNGLEGALGYSYNLFRLVASNRIDSSDIDHSGWDRVETPELAEAGDLRVASFNVLNFFTTVVGGDANPTGTNRGALTVGEFEKQRTKIVSAITRLNADVVGLMEIENNGYGDNSAIANLVEALNAAQPDEADHYRWIASPDGQPIGTDAITVGLIYRPASVTPQGAASLIVLPVQQAEALDASGKPVAINQGMRESLLQQFSSPKGDAPLTLVVNHLKSKGSACFEDYPDYASADPLDGQGHCNALRVSAAKVLGESLKDMSGDLLIIGDLNAYGMEDPIRVLTSYDPAAQPRQIMSASFTTLAGQPFEESGSALGKGYGFVNLNTRFHGTDTYSYSYEGELGNLDHALANPSLAAKVIGIEDWHINSAESNFFEYGSKYTGQLAKSDGPFSASDHDPVLVAIQYPLPPAGVISLDSAAASVEEGSALSLTVSRRDGSHGEASVHYRIVFGSADANDVAPLTGTLNWAAGQSDSQTISIPVKSDTLREGDETFTLELFDASGASLGEQSQTLVTIKDKLAPSTIALARASMTVNEGQWFAEIPVVRSGDLSKPARAQLGLEGITARWGLDFLPWFSQSVSWAAGEGGSKSIKVLILDDWFVESTEQFKVSLRQLQGGKPGAVQETLVDIKDNDKSWWPFGRH</sequence>
<feature type="signal peptide" evidence="4">
    <location>
        <begin position="1"/>
        <end position="22"/>
    </location>
</feature>
<evidence type="ECO:0000259" key="5">
    <source>
        <dbReference type="PROSITE" id="PS51841"/>
    </source>
</evidence>
<evidence type="ECO:0000256" key="3">
    <source>
        <dbReference type="ARBA" id="ARBA00022837"/>
    </source>
</evidence>
<evidence type="ECO:0000256" key="2">
    <source>
        <dbReference type="ARBA" id="ARBA00022737"/>
    </source>
</evidence>
<dbReference type="CDD" id="cd10283">
    <property type="entry name" value="MnuA_DNase1-like"/>
    <property type="match status" value="1"/>
</dbReference>
<dbReference type="CDD" id="cd04486">
    <property type="entry name" value="YhcR_OBF_like"/>
    <property type="match status" value="1"/>
</dbReference>
<dbReference type="GO" id="GO:0016020">
    <property type="term" value="C:membrane"/>
    <property type="evidence" value="ECO:0007669"/>
    <property type="project" value="InterPro"/>
</dbReference>
<feature type="chain" id="PRO_5018132646" evidence="4">
    <location>
        <begin position="23"/>
        <end position="1072"/>
    </location>
</feature>
<dbReference type="Gene3D" id="2.60.40.2030">
    <property type="match status" value="2"/>
</dbReference>
<feature type="domain" description="LTD" evidence="5">
    <location>
        <begin position="16"/>
        <end position="131"/>
    </location>
</feature>
<keyword evidence="6" id="KW-0540">Nuclease</keyword>
<dbReference type="InterPro" id="IPR001322">
    <property type="entry name" value="Lamin_tail_dom"/>
</dbReference>
<dbReference type="GO" id="GO:0007154">
    <property type="term" value="P:cell communication"/>
    <property type="evidence" value="ECO:0007669"/>
    <property type="project" value="InterPro"/>
</dbReference>
<dbReference type="PROSITE" id="PS51841">
    <property type="entry name" value="LTD"/>
    <property type="match status" value="1"/>
</dbReference>
<dbReference type="SUPFAM" id="SSF56219">
    <property type="entry name" value="DNase I-like"/>
    <property type="match status" value="1"/>
</dbReference>
<reference evidence="6" key="1">
    <citation type="submission" date="2018-10" db="EMBL/GenBank/DDBJ databases">
        <authorList>
            <consortium name="NARMS: The National Antimicrobial Resistance Monitoring System"/>
        </authorList>
    </citation>
    <scope>NUCLEOTIDE SEQUENCE [LARGE SCALE GENOMIC DNA]</scope>
    <source>
        <strain evidence="6">CVM N17EC0388</strain>
    </source>
</reference>
<dbReference type="PANTHER" id="PTHR42834">
    <property type="entry name" value="ENDONUCLEASE/EXONUCLEASE/PHOSPHATASE FAMILY PROTEIN (AFU_ORTHOLOGUE AFUA_3G09210)"/>
    <property type="match status" value="1"/>
</dbReference>
<dbReference type="AlphaFoldDB" id="A0A3L0WAX4"/>
<evidence type="ECO:0000256" key="1">
    <source>
        <dbReference type="ARBA" id="ARBA00022729"/>
    </source>
</evidence>
<dbReference type="SMART" id="SM00237">
    <property type="entry name" value="Calx_beta"/>
    <property type="match status" value="2"/>
</dbReference>
<keyword evidence="6" id="KW-0255">Endonuclease</keyword>